<accession>A0A6N2KHL4</accession>
<dbReference type="EC" id="5.4.99.-" evidence="4"/>
<keyword evidence="3 4" id="KW-0413">Isomerase</keyword>
<evidence type="ECO:0000313" key="7">
    <source>
        <dbReference type="EMBL" id="VFU27240.1"/>
    </source>
</evidence>
<keyword evidence="2" id="KW-0677">Repeat</keyword>
<dbReference type="EMBL" id="CAADRP010000347">
    <property type="protein sequence ID" value="VFU27240.1"/>
    <property type="molecule type" value="Genomic_DNA"/>
</dbReference>
<sequence>MAIRKYVAKLLPCSSDLVNEIGFCPEMWRLKIAAGGNPWLRTTNNHIGRQVWEFDPKRTPSPREIEEIENARQNFTENRFRIKHSADLIMRMQFEKENPVPEVLPQVKVKESEEVTEEAVTATVKRALNFYSSIQAHDGHWPGDYGGPMFLLPGLVITLSITGALNAVLSDEHKKEMIRDGGWGLHIEGPSTMFGSVLNYVTLRLLGEGPNDGDGAMDKGHDWILNHGSATMITSWGKMWLSVLGVFEWSGNNPMPPEMWLLPYLLPVHPGRMWCHCRMVYLPMSYLYGKRFVGPITPTVLSLRKELFAAPYHEIDWNQARNLCAKEDLYYPHPLVQDALWALLHKIAEPVLMHWPGKKLREKALHTAMEHIHYEDENTRYICIGPVNKVLNMLCCWVEDPNSESFKLHLPRIQDYLWLAEDGMKMQGYNGSQLWDASFAVQAIISSNLLEEFGPTLRKAHTFIKNSQVLEDCPGDLSFWYRHISKGAWPFSTADHGWPISDCTAERLVFIYDTYPSNLSQAALLLSKITPEIVGEPLVANRFYDAVNVILSLQLINPAETFGDIVIDYPYVECTSAAIQALVSFKKLYPGHRQEEIERCIRKATEFIENIQEKDGSWYGSWGVCFTYGYVCIKGWWLLEIFLIILSIRKACDFLLSKQCSSGGWARVIFHAERDPEPLHRAARILINSQMENGDFPQQEIMGVFNRNCMITYAAYRDIFPIWALGEYRCRVLQAKAS</sequence>
<dbReference type="InterPro" id="IPR002365">
    <property type="entry name" value="Terpene_synthase_CS"/>
</dbReference>
<protein>
    <recommendedName>
        <fullName evidence="4">Terpene cyclase/mutase family member</fullName>
        <ecNumber evidence="4">5.4.99.-</ecNumber>
    </recommendedName>
</protein>
<feature type="domain" description="Squalene cyclase N-terminal" evidence="6">
    <location>
        <begin position="124"/>
        <end position="418"/>
    </location>
</feature>
<dbReference type="GO" id="GO:0016871">
    <property type="term" value="F:cycloartenol synthase activity"/>
    <property type="evidence" value="ECO:0007669"/>
    <property type="project" value="UniProtKB-ARBA"/>
</dbReference>
<dbReference type="SUPFAM" id="SSF48239">
    <property type="entry name" value="Terpenoid cyclases/Protein prenyltransferases"/>
    <property type="match status" value="2"/>
</dbReference>
<dbReference type="InterPro" id="IPR032696">
    <property type="entry name" value="SQ_cyclase_C"/>
</dbReference>
<dbReference type="GO" id="GO:0005811">
    <property type="term" value="C:lipid droplet"/>
    <property type="evidence" value="ECO:0007669"/>
    <property type="project" value="InterPro"/>
</dbReference>
<dbReference type="Pfam" id="PF13249">
    <property type="entry name" value="SQHop_cyclase_N"/>
    <property type="match status" value="1"/>
</dbReference>
<dbReference type="FunFam" id="1.50.10.20:FF:000002">
    <property type="entry name" value="Terpene cyclase/mutase family member"/>
    <property type="match status" value="1"/>
</dbReference>
<name>A0A6N2KHL4_SALVM</name>
<dbReference type="InterPro" id="IPR018333">
    <property type="entry name" value="Squalene_cyclase"/>
</dbReference>
<organism evidence="7">
    <name type="scientific">Salix viminalis</name>
    <name type="common">Common osier</name>
    <name type="synonym">Basket willow</name>
    <dbReference type="NCBI Taxonomy" id="40686"/>
    <lineage>
        <taxon>Eukaryota</taxon>
        <taxon>Viridiplantae</taxon>
        <taxon>Streptophyta</taxon>
        <taxon>Embryophyta</taxon>
        <taxon>Tracheophyta</taxon>
        <taxon>Spermatophyta</taxon>
        <taxon>Magnoliopsida</taxon>
        <taxon>eudicotyledons</taxon>
        <taxon>Gunneridae</taxon>
        <taxon>Pentapetalae</taxon>
        <taxon>rosids</taxon>
        <taxon>fabids</taxon>
        <taxon>Malpighiales</taxon>
        <taxon>Salicaceae</taxon>
        <taxon>Saliceae</taxon>
        <taxon>Salix</taxon>
    </lineage>
</organism>
<dbReference type="Pfam" id="PF13243">
    <property type="entry name" value="SQHop_cyclase_C"/>
    <property type="match status" value="1"/>
</dbReference>
<evidence type="ECO:0000256" key="2">
    <source>
        <dbReference type="ARBA" id="ARBA00022737"/>
    </source>
</evidence>
<dbReference type="PANTHER" id="PTHR11764:SF20">
    <property type="entry name" value="LANOSTEROL SYNTHASE"/>
    <property type="match status" value="1"/>
</dbReference>
<dbReference type="InterPro" id="IPR032697">
    <property type="entry name" value="SQ_cyclase_N"/>
</dbReference>
<evidence type="ECO:0000259" key="6">
    <source>
        <dbReference type="Pfam" id="PF13249"/>
    </source>
</evidence>
<dbReference type="AlphaFoldDB" id="A0A6N2KHL4"/>
<feature type="domain" description="Squalene cyclase C-terminal" evidence="5">
    <location>
        <begin position="432"/>
        <end position="667"/>
    </location>
</feature>
<reference evidence="7" key="1">
    <citation type="submission" date="2019-03" db="EMBL/GenBank/DDBJ databases">
        <authorList>
            <person name="Mank J."/>
            <person name="Almeida P."/>
        </authorList>
    </citation>
    <scope>NUCLEOTIDE SEQUENCE</scope>
    <source>
        <strain evidence="7">78183</strain>
    </source>
</reference>
<dbReference type="NCBIfam" id="TIGR01787">
    <property type="entry name" value="squalene_cyclas"/>
    <property type="match status" value="1"/>
</dbReference>
<dbReference type="SFLD" id="SFLDG01016">
    <property type="entry name" value="Prenyltransferase_Like_2"/>
    <property type="match status" value="1"/>
</dbReference>
<evidence type="ECO:0000259" key="5">
    <source>
        <dbReference type="Pfam" id="PF13243"/>
    </source>
</evidence>
<evidence type="ECO:0000256" key="3">
    <source>
        <dbReference type="ARBA" id="ARBA00023235"/>
    </source>
</evidence>
<proteinExistence type="inferred from homology"/>
<dbReference type="GO" id="GO:0016104">
    <property type="term" value="P:triterpenoid biosynthetic process"/>
    <property type="evidence" value="ECO:0007669"/>
    <property type="project" value="InterPro"/>
</dbReference>
<dbReference type="PANTHER" id="PTHR11764">
    <property type="entry name" value="TERPENE CYCLASE/MUTASE FAMILY MEMBER"/>
    <property type="match status" value="1"/>
</dbReference>
<evidence type="ECO:0000256" key="1">
    <source>
        <dbReference type="ARBA" id="ARBA00009755"/>
    </source>
</evidence>
<gene>
    <name evidence="7" type="ORF">SVIM_LOCUS79867</name>
</gene>
<dbReference type="PROSITE" id="PS01074">
    <property type="entry name" value="TERPENE_SYNTHASES"/>
    <property type="match status" value="1"/>
</dbReference>
<dbReference type="CDD" id="cd02892">
    <property type="entry name" value="SQCY_1"/>
    <property type="match status" value="1"/>
</dbReference>
<comment type="similarity">
    <text evidence="1 4">Belongs to the terpene cyclase/mutase family.</text>
</comment>
<dbReference type="Gene3D" id="1.50.10.20">
    <property type="match status" value="2"/>
</dbReference>
<evidence type="ECO:0000256" key="4">
    <source>
        <dbReference type="RuleBase" id="RU362003"/>
    </source>
</evidence>
<dbReference type="InterPro" id="IPR008930">
    <property type="entry name" value="Terpenoid_cyclase/PrenylTrfase"/>
</dbReference>